<evidence type="ECO:0000313" key="1">
    <source>
        <dbReference type="EMBL" id="KII75454.1"/>
    </source>
</evidence>
<reference evidence="2 4" key="1">
    <citation type="submission" date="2014-11" db="EMBL/GenBank/DDBJ databases">
        <title>Draft Genome Sequence of Vibrio piscirenalis strains CECT 8603T and CECT 8604, two marine Gammaproteobacterium isolated from cultured gilthead sea bream (Sparus aurata).</title>
        <authorList>
            <person name="Arahal D.R."/>
            <person name="Rodrigo-Torres L."/>
            <person name="Lucena T."/>
            <person name="Pujalte M.J."/>
        </authorList>
    </citation>
    <scope>NUCLEOTIDE SEQUENCE [LARGE SCALE GENOMIC DNA]</scope>
    <source>
        <strain evidence="2 4">DCR 1-4-2</strain>
    </source>
</reference>
<evidence type="ECO:0000313" key="4">
    <source>
        <dbReference type="Proteomes" id="UP000031672"/>
    </source>
</evidence>
<gene>
    <name evidence="3" type="ORF">OJ16_07145</name>
    <name evidence="2" type="ORF">OJ16_13690</name>
    <name evidence="1" type="ORF">OJ16_19455</name>
</gene>
<dbReference type="EMBL" id="JTKH01000006">
    <property type="protein sequence ID" value="KII81046.1"/>
    <property type="molecule type" value="Genomic_DNA"/>
</dbReference>
<name>A0A0C2N8B7_9VIBR</name>
<dbReference type="STRING" id="1461322.OJ16_07145"/>
<evidence type="ECO:0000313" key="2">
    <source>
        <dbReference type="EMBL" id="KII75891.1"/>
    </source>
</evidence>
<accession>A0A0C2N8B7</accession>
<protein>
    <submittedName>
        <fullName evidence="2">GcrA cell cycle regulator family protein</fullName>
    </submittedName>
</protein>
<evidence type="ECO:0000313" key="3">
    <source>
        <dbReference type="EMBL" id="KII81046.1"/>
    </source>
</evidence>
<proteinExistence type="predicted"/>
<accession>A0A0C2NXH4</accession>
<dbReference type="AlphaFoldDB" id="A0A0C2N8B7"/>
<organism evidence="2 4">
    <name type="scientific">Vibrio renipiscarius</name>
    <dbReference type="NCBI Taxonomy" id="1461322"/>
    <lineage>
        <taxon>Bacteria</taxon>
        <taxon>Pseudomonadati</taxon>
        <taxon>Pseudomonadota</taxon>
        <taxon>Gammaproteobacteria</taxon>
        <taxon>Vibrionales</taxon>
        <taxon>Vibrionaceae</taxon>
        <taxon>Vibrio</taxon>
    </lineage>
</organism>
<sequence length="226" mass="25552">MDNCSLVSQDVNSDCSFADLLFRRLSVSDKAVTTALVEKPKLKTTRKSWSKKESELLTVLIRQGKSSAFAAKELGRTLCAVDGQIRKLNIQRCKRLTIKQEQFLRDNYWLLGAAGCAKKLNRNQATIAYYAKYLELKKPTRDDVNPPIPRCLLPYDMVKRVSVLQRKSPTSKNKVDDAVVIFYDKNVPSTPMMAMHLDQLCSALDQHFNRRPGVTAQALTHGYKAV</sequence>
<dbReference type="EMBL" id="JTKH01000024">
    <property type="protein sequence ID" value="KII75891.1"/>
    <property type="molecule type" value="Genomic_DNA"/>
</dbReference>
<dbReference type="EMBL" id="JTKH01000025">
    <property type="protein sequence ID" value="KII75454.1"/>
    <property type="molecule type" value="Genomic_DNA"/>
</dbReference>
<comment type="caution">
    <text evidence="2">The sequence shown here is derived from an EMBL/GenBank/DDBJ whole genome shotgun (WGS) entry which is preliminary data.</text>
</comment>
<dbReference type="RefSeq" id="WP_040988760.1">
    <property type="nucleotide sequence ID" value="NZ_JTKH01000006.1"/>
</dbReference>
<dbReference type="Proteomes" id="UP000031672">
    <property type="component" value="Unassembled WGS sequence"/>
</dbReference>
<dbReference type="OrthoDB" id="5873540at2"/>
<keyword evidence="4" id="KW-1185">Reference proteome</keyword>